<gene>
    <name evidence="1" type="ORF">C7Y72_03915</name>
</gene>
<accession>A0A2T4UI09</accession>
<dbReference type="AlphaFoldDB" id="A0A2T4UI09"/>
<proteinExistence type="predicted"/>
<evidence type="ECO:0000313" key="1">
    <source>
        <dbReference type="EMBL" id="PTL58857.1"/>
    </source>
</evidence>
<dbReference type="Proteomes" id="UP000240739">
    <property type="component" value="Unassembled WGS sequence"/>
</dbReference>
<keyword evidence="2" id="KW-1185">Reference proteome</keyword>
<comment type="caution">
    <text evidence="1">The sequence shown here is derived from an EMBL/GenBank/DDBJ whole genome shotgun (WGS) entry which is preliminary data.</text>
</comment>
<dbReference type="EMBL" id="PYYB01000001">
    <property type="protein sequence ID" value="PTL58857.1"/>
    <property type="molecule type" value="Genomic_DNA"/>
</dbReference>
<sequence length="169" mass="18027">MAAQREMTRFLVLGRTDRIQRAMPPFLVGAVYLTSTAQLRVGAIDTAAATGAARRALSRVAVTKAERALLRSRLRLYAVPHSHREILDTFADVERRLPASPVASAVQSFGVVLDRATGREAVVVEVARSAGQAQFDEVVAFAAPYATKVIVRRATGEIAPDVGTGTSPG</sequence>
<reference evidence="1 2" key="1">
    <citation type="submission" date="2018-03" db="EMBL/GenBank/DDBJ databases">
        <title>Aquarubrobacter algicola gen. nov., sp. nov., a novel actinobacterium isolated from shallow eutrophic lake during the end of cyanobacterial harmful algal blooms.</title>
        <authorList>
            <person name="Chun S.J."/>
        </authorList>
    </citation>
    <scope>NUCLEOTIDE SEQUENCE [LARGE SCALE GENOMIC DNA]</scope>
    <source>
        <strain evidence="1 2">Seoho-28</strain>
    </source>
</reference>
<evidence type="ECO:0000313" key="2">
    <source>
        <dbReference type="Proteomes" id="UP000240739"/>
    </source>
</evidence>
<name>A0A2T4UI09_9ACTN</name>
<organism evidence="1 2">
    <name type="scientific">Paraconexibacter algicola</name>
    <dbReference type="NCBI Taxonomy" id="2133960"/>
    <lineage>
        <taxon>Bacteria</taxon>
        <taxon>Bacillati</taxon>
        <taxon>Actinomycetota</taxon>
        <taxon>Thermoleophilia</taxon>
        <taxon>Solirubrobacterales</taxon>
        <taxon>Paraconexibacteraceae</taxon>
        <taxon>Paraconexibacter</taxon>
    </lineage>
</organism>
<protein>
    <submittedName>
        <fullName evidence="1">Uncharacterized protein</fullName>
    </submittedName>
</protein>